<name>A0ABS3YDR7_9BACT</name>
<dbReference type="Proteomes" id="UP000679126">
    <property type="component" value="Unassembled WGS sequence"/>
</dbReference>
<dbReference type="SUPFAM" id="SSF53474">
    <property type="entry name" value="alpha/beta-Hydrolases"/>
    <property type="match status" value="1"/>
</dbReference>
<comment type="caution">
    <text evidence="2">The sequence shown here is derived from an EMBL/GenBank/DDBJ whole genome shotgun (WGS) entry which is preliminary data.</text>
</comment>
<evidence type="ECO:0000259" key="1">
    <source>
        <dbReference type="Pfam" id="PF00326"/>
    </source>
</evidence>
<protein>
    <submittedName>
        <fullName evidence="2">Prolyl oligopeptidase family serine peptidase</fullName>
    </submittedName>
</protein>
<sequence>MLKISAIPLVLGLLLFSASCRKKDALAGIDKNALFAAPSQNELDAVQAAWAQRDLIPQEVSIEETHVINDKLNYHLISFRLNGLKQYAGALVPVTSSPLPVHLFVYGFALNDPVSIQNIGTSNSGTLPFVYVIPALSGQSLAVKINGTEYKSPQSEGTRNNAFDGATDDAIACLNAVAATFSEADGSKAIIRGGSRGGTVALLAAIRDTRIKLAAGVAFPSDLIELTASHQNDDTYKFQFLDALINKTATLEETRLKMIASSPLYFCKNLPKTQIHFGAKDVITPARQGEKLLNAMKALGLEDHLELFIYPNYSHEMGNNPEMEARIKTFFSQL</sequence>
<dbReference type="InterPro" id="IPR001375">
    <property type="entry name" value="Peptidase_S9_cat"/>
</dbReference>
<dbReference type="Pfam" id="PF00326">
    <property type="entry name" value="Peptidase_S9"/>
    <property type="match status" value="1"/>
</dbReference>
<evidence type="ECO:0000313" key="2">
    <source>
        <dbReference type="EMBL" id="MBO9152822.1"/>
    </source>
</evidence>
<accession>A0ABS3YDR7</accession>
<proteinExistence type="predicted"/>
<gene>
    <name evidence="2" type="ORF">J7I43_11405</name>
</gene>
<dbReference type="RefSeq" id="WP_209145801.1">
    <property type="nucleotide sequence ID" value="NZ_JAGHKP010000002.1"/>
</dbReference>
<keyword evidence="3" id="KW-1185">Reference proteome</keyword>
<dbReference type="EMBL" id="JAGHKP010000002">
    <property type="protein sequence ID" value="MBO9152822.1"/>
    <property type="molecule type" value="Genomic_DNA"/>
</dbReference>
<reference evidence="3" key="1">
    <citation type="submission" date="2021-03" db="EMBL/GenBank/DDBJ databases">
        <title>Assistant Professor.</title>
        <authorList>
            <person name="Huq M.A."/>
        </authorList>
    </citation>
    <scope>NUCLEOTIDE SEQUENCE [LARGE SCALE GENOMIC DNA]</scope>
    <source>
        <strain evidence="3">MAH-28</strain>
    </source>
</reference>
<evidence type="ECO:0000313" key="3">
    <source>
        <dbReference type="Proteomes" id="UP000679126"/>
    </source>
</evidence>
<dbReference type="Gene3D" id="3.40.50.1820">
    <property type="entry name" value="alpha/beta hydrolase"/>
    <property type="match status" value="1"/>
</dbReference>
<feature type="domain" description="Peptidase S9 prolyl oligopeptidase catalytic" evidence="1">
    <location>
        <begin position="164"/>
        <end position="331"/>
    </location>
</feature>
<organism evidence="2 3">
    <name type="scientific">Chitinophaga chungangae</name>
    <dbReference type="NCBI Taxonomy" id="2821488"/>
    <lineage>
        <taxon>Bacteria</taxon>
        <taxon>Pseudomonadati</taxon>
        <taxon>Bacteroidota</taxon>
        <taxon>Chitinophagia</taxon>
        <taxon>Chitinophagales</taxon>
        <taxon>Chitinophagaceae</taxon>
        <taxon>Chitinophaga</taxon>
    </lineage>
</organism>
<dbReference type="InterPro" id="IPR029058">
    <property type="entry name" value="AB_hydrolase_fold"/>
</dbReference>
<dbReference type="PROSITE" id="PS51257">
    <property type="entry name" value="PROKAR_LIPOPROTEIN"/>
    <property type="match status" value="1"/>
</dbReference>